<protein>
    <submittedName>
        <fullName evidence="7">MFS general substrate transporter</fullName>
    </submittedName>
</protein>
<evidence type="ECO:0000256" key="2">
    <source>
        <dbReference type="ARBA" id="ARBA00022692"/>
    </source>
</evidence>
<dbReference type="AlphaFoldDB" id="A0A9P4IUD9"/>
<evidence type="ECO:0000256" key="4">
    <source>
        <dbReference type="ARBA" id="ARBA00023136"/>
    </source>
</evidence>
<dbReference type="InterPro" id="IPR011701">
    <property type="entry name" value="MFS"/>
</dbReference>
<dbReference type="EMBL" id="ML978121">
    <property type="protein sequence ID" value="KAF2104461.1"/>
    <property type="molecule type" value="Genomic_DNA"/>
</dbReference>
<feature type="transmembrane region" description="Helical" evidence="5">
    <location>
        <begin position="84"/>
        <end position="105"/>
    </location>
</feature>
<dbReference type="PROSITE" id="PS50850">
    <property type="entry name" value="MFS"/>
    <property type="match status" value="1"/>
</dbReference>
<dbReference type="Proteomes" id="UP000799772">
    <property type="component" value="Unassembled WGS sequence"/>
</dbReference>
<evidence type="ECO:0000256" key="1">
    <source>
        <dbReference type="ARBA" id="ARBA00004141"/>
    </source>
</evidence>
<dbReference type="SUPFAM" id="SSF103473">
    <property type="entry name" value="MFS general substrate transporter"/>
    <property type="match status" value="1"/>
</dbReference>
<feature type="transmembrane region" description="Helical" evidence="5">
    <location>
        <begin position="302"/>
        <end position="322"/>
    </location>
</feature>
<organism evidence="7 8">
    <name type="scientific">Rhizodiscina lignyota</name>
    <dbReference type="NCBI Taxonomy" id="1504668"/>
    <lineage>
        <taxon>Eukaryota</taxon>
        <taxon>Fungi</taxon>
        <taxon>Dikarya</taxon>
        <taxon>Ascomycota</taxon>
        <taxon>Pezizomycotina</taxon>
        <taxon>Dothideomycetes</taxon>
        <taxon>Pleosporomycetidae</taxon>
        <taxon>Aulographales</taxon>
        <taxon>Rhizodiscinaceae</taxon>
        <taxon>Rhizodiscina</taxon>
    </lineage>
</organism>
<proteinExistence type="predicted"/>
<evidence type="ECO:0000256" key="5">
    <source>
        <dbReference type="SAM" id="Phobius"/>
    </source>
</evidence>
<feature type="transmembrane region" description="Helical" evidence="5">
    <location>
        <begin position="170"/>
        <end position="193"/>
    </location>
</feature>
<name>A0A9P4IUD9_9PEZI</name>
<feature type="transmembrane region" description="Helical" evidence="5">
    <location>
        <begin position="44"/>
        <end position="64"/>
    </location>
</feature>
<feature type="transmembrane region" description="Helical" evidence="5">
    <location>
        <begin position="468"/>
        <end position="488"/>
    </location>
</feature>
<dbReference type="GO" id="GO:0016020">
    <property type="term" value="C:membrane"/>
    <property type="evidence" value="ECO:0007669"/>
    <property type="project" value="UniProtKB-SubCell"/>
</dbReference>
<evidence type="ECO:0000313" key="8">
    <source>
        <dbReference type="Proteomes" id="UP000799772"/>
    </source>
</evidence>
<feature type="transmembrane region" description="Helical" evidence="5">
    <location>
        <begin position="264"/>
        <end position="282"/>
    </location>
</feature>
<dbReference type="InterPro" id="IPR020846">
    <property type="entry name" value="MFS_dom"/>
</dbReference>
<dbReference type="InterPro" id="IPR036259">
    <property type="entry name" value="MFS_trans_sf"/>
</dbReference>
<dbReference type="Gene3D" id="1.20.1250.20">
    <property type="entry name" value="MFS general substrate transporter like domains"/>
    <property type="match status" value="2"/>
</dbReference>
<keyword evidence="8" id="KW-1185">Reference proteome</keyword>
<evidence type="ECO:0000313" key="7">
    <source>
        <dbReference type="EMBL" id="KAF2104461.1"/>
    </source>
</evidence>
<keyword evidence="4 5" id="KW-0472">Membrane</keyword>
<evidence type="ECO:0000259" key="6">
    <source>
        <dbReference type="PROSITE" id="PS50850"/>
    </source>
</evidence>
<dbReference type="PANTHER" id="PTHR42718:SF41">
    <property type="entry name" value="MFS TRANSPORTER OF UNKOWN SPECIFICITY (AFU_ORTHOLOGUE AFUA_5G09940)-RELATED"/>
    <property type="match status" value="1"/>
</dbReference>
<feature type="domain" description="Major facilitator superfamily (MFS) profile" evidence="6">
    <location>
        <begin position="45"/>
        <end position="492"/>
    </location>
</feature>
<feature type="transmembrane region" description="Helical" evidence="5">
    <location>
        <begin position="428"/>
        <end position="448"/>
    </location>
</feature>
<dbReference type="OrthoDB" id="440755at2759"/>
<dbReference type="PANTHER" id="PTHR42718">
    <property type="entry name" value="MAJOR FACILITATOR SUPERFAMILY MULTIDRUG TRANSPORTER MFSC"/>
    <property type="match status" value="1"/>
</dbReference>
<comment type="caution">
    <text evidence="7">The sequence shown here is derived from an EMBL/GenBank/DDBJ whole genome shotgun (WGS) entry which is preliminary data.</text>
</comment>
<dbReference type="Pfam" id="PF07690">
    <property type="entry name" value="MFS_1"/>
    <property type="match status" value="1"/>
</dbReference>
<feature type="transmembrane region" description="Helical" evidence="5">
    <location>
        <begin position="366"/>
        <end position="385"/>
    </location>
</feature>
<feature type="transmembrane region" description="Helical" evidence="5">
    <location>
        <begin position="334"/>
        <end position="354"/>
    </location>
</feature>
<accession>A0A9P4IUD9</accession>
<feature type="transmembrane region" description="Helical" evidence="5">
    <location>
        <begin position="199"/>
        <end position="221"/>
    </location>
</feature>
<comment type="subcellular location">
    <subcellularLocation>
        <location evidence="1">Membrane</location>
        <topology evidence="1">Multi-pass membrane protein</topology>
    </subcellularLocation>
</comment>
<feature type="transmembrane region" description="Helical" evidence="5">
    <location>
        <begin position="142"/>
        <end position="163"/>
    </location>
</feature>
<keyword evidence="2 5" id="KW-0812">Transmembrane</keyword>
<feature type="transmembrane region" description="Helical" evidence="5">
    <location>
        <begin position="391"/>
        <end position="416"/>
    </location>
</feature>
<feature type="transmembrane region" description="Helical" evidence="5">
    <location>
        <begin position="233"/>
        <end position="252"/>
    </location>
</feature>
<feature type="transmembrane region" description="Helical" evidence="5">
    <location>
        <begin position="112"/>
        <end position="136"/>
    </location>
</feature>
<sequence length="523" mass="56587">MAEAIRDSGGSAVAPVPIVHPGTPVAVPDTNSIATESSQKRRMAVAFFVLMANLVQMISNGATVSGGFKLGEELGITDVRLSNWIAASYQLTQGTFVLVSGRLGAVYGHKNMLLLGGIWFAFWSLINSFCANFFAFNIVRGLTGIGGALILPNAVAMIGITFPPGKMRNFCLGIFGAAAPIGGYLGALLAGVFTEFTPWRWLFIFLTLLAVVTFAILWWILPHDAPLDRLGKVDWVGAALGCSALILFNFVWNQAPSASWSNPYQIGILVASVVLFAAFAIWEMYAPTPIMPLDIWKAPSFLPLIFAVLMAFMSFGITLWYMTAWLQLNRHWSVLHFAAGYTPFLFFGVFAAWFSSWLIPRIPAQYILAIGLVAATASAVLIATMPIEQSYWPQVFPAVVLMSFCPDLVFTAAQIIASNAVKRYQQGAAASLVGTLLLYGSSIGLGFAGTIEMQIDPIRHSSVTGYRAAIWFGCGIAVLALLLDLAFVRMKKDEREGWQDADFIDGSGIAIIATGAELHPMSH</sequence>
<keyword evidence="3 5" id="KW-1133">Transmembrane helix</keyword>
<reference evidence="7" key="1">
    <citation type="journal article" date="2020" name="Stud. Mycol.">
        <title>101 Dothideomycetes genomes: a test case for predicting lifestyles and emergence of pathogens.</title>
        <authorList>
            <person name="Haridas S."/>
            <person name="Albert R."/>
            <person name="Binder M."/>
            <person name="Bloem J."/>
            <person name="Labutti K."/>
            <person name="Salamov A."/>
            <person name="Andreopoulos B."/>
            <person name="Baker S."/>
            <person name="Barry K."/>
            <person name="Bills G."/>
            <person name="Bluhm B."/>
            <person name="Cannon C."/>
            <person name="Castanera R."/>
            <person name="Culley D."/>
            <person name="Daum C."/>
            <person name="Ezra D."/>
            <person name="Gonzalez J."/>
            <person name="Henrissat B."/>
            <person name="Kuo A."/>
            <person name="Liang C."/>
            <person name="Lipzen A."/>
            <person name="Lutzoni F."/>
            <person name="Magnuson J."/>
            <person name="Mondo S."/>
            <person name="Nolan M."/>
            <person name="Ohm R."/>
            <person name="Pangilinan J."/>
            <person name="Park H.-J."/>
            <person name="Ramirez L."/>
            <person name="Alfaro M."/>
            <person name="Sun H."/>
            <person name="Tritt A."/>
            <person name="Yoshinaga Y."/>
            <person name="Zwiers L.-H."/>
            <person name="Turgeon B."/>
            <person name="Goodwin S."/>
            <person name="Spatafora J."/>
            <person name="Crous P."/>
            <person name="Grigoriev I."/>
        </authorList>
    </citation>
    <scope>NUCLEOTIDE SEQUENCE</scope>
    <source>
        <strain evidence="7">CBS 133067</strain>
    </source>
</reference>
<evidence type="ECO:0000256" key="3">
    <source>
        <dbReference type="ARBA" id="ARBA00022989"/>
    </source>
</evidence>
<gene>
    <name evidence="7" type="ORF">NA57DRAFT_51285</name>
</gene>
<dbReference type="GO" id="GO:0022857">
    <property type="term" value="F:transmembrane transporter activity"/>
    <property type="evidence" value="ECO:0007669"/>
    <property type="project" value="InterPro"/>
</dbReference>